<feature type="region of interest" description="Disordered" evidence="1">
    <location>
        <begin position="1"/>
        <end position="55"/>
    </location>
</feature>
<dbReference type="EMBL" id="JBAWTH010000111">
    <property type="protein sequence ID" value="KAL2276569.1"/>
    <property type="molecule type" value="Genomic_DNA"/>
</dbReference>
<sequence length="214" mass="22396">MSDRGSRSGSHGSRGSPLSPLFGMPFVSPSPGGSPRSPYGSPASGPRASPLPASAYGTPAPVNPYAASSPASNIVAPAPAPQVAPAPQGPLQPLFGTLRFEPGPTPSSRIVILPTGHFLNRTFVDSIAINADERAVVARHSHDMRILCDINMRPSEVIGHIIRRPSYFHAMLIQSRGQDGGRCTKCAQGDPNTRRFEGCYRIPGFQGGACAGCV</sequence>
<protein>
    <submittedName>
        <fullName evidence="2">Uncharacterized protein</fullName>
    </submittedName>
</protein>
<keyword evidence="3" id="KW-1185">Reference proteome</keyword>
<feature type="compositionally biased region" description="Low complexity" evidence="1">
    <location>
        <begin position="7"/>
        <end position="16"/>
    </location>
</feature>
<accession>A0ABR4E2D8</accession>
<reference evidence="2 3" key="1">
    <citation type="submission" date="2024-03" db="EMBL/GenBank/DDBJ databases">
        <title>A high-quality draft genome sequence of Diaporthe vaccinii, a causative agent of upright dieback and viscid rot disease in cranberry plants.</title>
        <authorList>
            <person name="Sarrasin M."/>
            <person name="Lang B.F."/>
            <person name="Burger G."/>
        </authorList>
    </citation>
    <scope>NUCLEOTIDE SEQUENCE [LARGE SCALE GENOMIC DNA]</scope>
    <source>
        <strain evidence="2 3">IS7</strain>
    </source>
</reference>
<name>A0ABR4E2D8_9PEZI</name>
<feature type="compositionally biased region" description="Low complexity" evidence="1">
    <location>
        <begin position="29"/>
        <end position="55"/>
    </location>
</feature>
<comment type="caution">
    <text evidence="2">The sequence shown here is derived from an EMBL/GenBank/DDBJ whole genome shotgun (WGS) entry which is preliminary data.</text>
</comment>
<organism evidence="2 3">
    <name type="scientific">Diaporthe vaccinii</name>
    <dbReference type="NCBI Taxonomy" id="105482"/>
    <lineage>
        <taxon>Eukaryota</taxon>
        <taxon>Fungi</taxon>
        <taxon>Dikarya</taxon>
        <taxon>Ascomycota</taxon>
        <taxon>Pezizomycotina</taxon>
        <taxon>Sordariomycetes</taxon>
        <taxon>Sordariomycetidae</taxon>
        <taxon>Diaporthales</taxon>
        <taxon>Diaporthaceae</taxon>
        <taxon>Diaporthe</taxon>
        <taxon>Diaporthe eres species complex</taxon>
    </lineage>
</organism>
<dbReference type="Proteomes" id="UP001600888">
    <property type="component" value="Unassembled WGS sequence"/>
</dbReference>
<evidence type="ECO:0000313" key="3">
    <source>
        <dbReference type="Proteomes" id="UP001600888"/>
    </source>
</evidence>
<proteinExistence type="predicted"/>
<gene>
    <name evidence="2" type="ORF">FJTKL_00808</name>
</gene>
<evidence type="ECO:0000256" key="1">
    <source>
        <dbReference type="SAM" id="MobiDB-lite"/>
    </source>
</evidence>
<evidence type="ECO:0000313" key="2">
    <source>
        <dbReference type="EMBL" id="KAL2276569.1"/>
    </source>
</evidence>